<keyword evidence="3" id="KW-0813">Transport</keyword>
<gene>
    <name evidence="9" type="ORF">H9635_05455</name>
</gene>
<proteinExistence type="inferred from homology"/>
<dbReference type="RefSeq" id="WP_191699136.1">
    <property type="nucleotide sequence ID" value="NZ_JACSPZ010000002.1"/>
</dbReference>
<organism evidence="9 10">
    <name type="scientific">Solibacillus faecavium</name>
    <dbReference type="NCBI Taxonomy" id="2762221"/>
    <lineage>
        <taxon>Bacteria</taxon>
        <taxon>Bacillati</taxon>
        <taxon>Bacillota</taxon>
        <taxon>Bacilli</taxon>
        <taxon>Bacillales</taxon>
        <taxon>Caryophanaceae</taxon>
        <taxon>Solibacillus</taxon>
    </lineage>
</organism>
<feature type="transmembrane region" description="Helical" evidence="8">
    <location>
        <begin position="15"/>
        <end position="38"/>
    </location>
</feature>
<evidence type="ECO:0000256" key="6">
    <source>
        <dbReference type="ARBA" id="ARBA00022989"/>
    </source>
</evidence>
<evidence type="ECO:0000256" key="5">
    <source>
        <dbReference type="ARBA" id="ARBA00022692"/>
    </source>
</evidence>
<evidence type="ECO:0000256" key="2">
    <source>
        <dbReference type="ARBA" id="ARBA00007935"/>
    </source>
</evidence>
<dbReference type="Proteomes" id="UP000619101">
    <property type="component" value="Unassembled WGS sequence"/>
</dbReference>
<keyword evidence="10" id="KW-1185">Reference proteome</keyword>
<feature type="transmembrane region" description="Helical" evidence="8">
    <location>
        <begin position="99"/>
        <end position="119"/>
    </location>
</feature>
<protein>
    <submittedName>
        <fullName evidence="9">Iron ABC transporter permease</fullName>
    </submittedName>
</protein>
<dbReference type="InterPro" id="IPR037294">
    <property type="entry name" value="ABC_BtuC-like"/>
</dbReference>
<feature type="transmembrane region" description="Helical" evidence="8">
    <location>
        <begin position="68"/>
        <end position="87"/>
    </location>
</feature>
<keyword evidence="6 8" id="KW-1133">Transmembrane helix</keyword>
<comment type="caution">
    <text evidence="9">The sequence shown here is derived from an EMBL/GenBank/DDBJ whole genome shotgun (WGS) entry which is preliminary data.</text>
</comment>
<feature type="transmembrane region" description="Helical" evidence="8">
    <location>
        <begin position="284"/>
        <end position="306"/>
    </location>
</feature>
<evidence type="ECO:0000256" key="1">
    <source>
        <dbReference type="ARBA" id="ARBA00004651"/>
    </source>
</evidence>
<evidence type="ECO:0000256" key="7">
    <source>
        <dbReference type="ARBA" id="ARBA00023136"/>
    </source>
</evidence>
<keyword evidence="7 8" id="KW-0472">Membrane</keyword>
<dbReference type="Pfam" id="PF01032">
    <property type="entry name" value="FecCD"/>
    <property type="match status" value="1"/>
</dbReference>
<dbReference type="PANTHER" id="PTHR30472">
    <property type="entry name" value="FERRIC ENTEROBACTIN TRANSPORT SYSTEM PERMEASE PROTEIN"/>
    <property type="match status" value="1"/>
</dbReference>
<feature type="transmembrane region" description="Helical" evidence="8">
    <location>
        <begin position="202"/>
        <end position="224"/>
    </location>
</feature>
<evidence type="ECO:0000256" key="8">
    <source>
        <dbReference type="SAM" id="Phobius"/>
    </source>
</evidence>
<dbReference type="Gene3D" id="1.10.3470.10">
    <property type="entry name" value="ABC transporter involved in vitamin B12 uptake, BtuC"/>
    <property type="match status" value="1"/>
</dbReference>
<evidence type="ECO:0000256" key="4">
    <source>
        <dbReference type="ARBA" id="ARBA00022475"/>
    </source>
</evidence>
<sequence>MITNRFFCKTNRQRFLLTAIIGLALLAVSIFFAIAYGAKQLPLNTVWQAIFAFTPQNIEHQIIHSVRLPRVLAAALVGAAFAVAGALMQGVTRNPLADVGILGINAGATFVVALSFVFIPFIPFTFLMVLSFLGATVTTLLIFMLGARSPGGLSPLKLTLAGTVIASLLHSLTSGIAIYFGLSQDLAFWYAGGVAGVEWPQLKVIAPIIVIVLICSVFIGKSLSILAMGDEMAINLGLNTKNIRIIAVMFALLLAGVSVAAVGSIAFVGLVIPHIARKFVGVDYRFVIPISAILGAVLLVLADLIARTIDPPKEFAIGVIVAMIGVPFFLVIARKEKRSL</sequence>
<feature type="transmembrane region" description="Helical" evidence="8">
    <location>
        <begin position="125"/>
        <end position="146"/>
    </location>
</feature>
<dbReference type="InterPro" id="IPR000522">
    <property type="entry name" value="ABC_transptr_permease_BtuC"/>
</dbReference>
<accession>A0ABR8XW58</accession>
<comment type="similarity">
    <text evidence="2">Belongs to the binding-protein-dependent transport system permease family. FecCD subfamily.</text>
</comment>
<evidence type="ECO:0000313" key="9">
    <source>
        <dbReference type="EMBL" id="MBD8036181.1"/>
    </source>
</evidence>
<dbReference type="EMBL" id="JACSPZ010000002">
    <property type="protein sequence ID" value="MBD8036181.1"/>
    <property type="molecule type" value="Genomic_DNA"/>
</dbReference>
<keyword evidence="5 8" id="KW-0812">Transmembrane</keyword>
<evidence type="ECO:0000313" key="10">
    <source>
        <dbReference type="Proteomes" id="UP000619101"/>
    </source>
</evidence>
<dbReference type="CDD" id="cd06550">
    <property type="entry name" value="TM_ABC_iron-siderophores_like"/>
    <property type="match status" value="1"/>
</dbReference>
<keyword evidence="4" id="KW-1003">Cell membrane</keyword>
<feature type="transmembrane region" description="Helical" evidence="8">
    <location>
        <begin position="158"/>
        <end position="182"/>
    </location>
</feature>
<comment type="subcellular location">
    <subcellularLocation>
        <location evidence="1">Cell membrane</location>
        <topology evidence="1">Multi-pass membrane protein</topology>
    </subcellularLocation>
</comment>
<dbReference type="SUPFAM" id="SSF81345">
    <property type="entry name" value="ABC transporter involved in vitamin B12 uptake, BtuC"/>
    <property type="match status" value="1"/>
</dbReference>
<feature type="transmembrane region" description="Helical" evidence="8">
    <location>
        <begin position="315"/>
        <end position="333"/>
    </location>
</feature>
<feature type="transmembrane region" description="Helical" evidence="8">
    <location>
        <begin position="245"/>
        <end position="272"/>
    </location>
</feature>
<evidence type="ECO:0000256" key="3">
    <source>
        <dbReference type="ARBA" id="ARBA00022448"/>
    </source>
</evidence>
<name>A0ABR8XW58_9BACL</name>
<reference evidence="9 10" key="1">
    <citation type="submission" date="2020-08" db="EMBL/GenBank/DDBJ databases">
        <title>A Genomic Blueprint of the Chicken Gut Microbiome.</title>
        <authorList>
            <person name="Gilroy R."/>
            <person name="Ravi A."/>
            <person name="Getino M."/>
            <person name="Pursley I."/>
            <person name="Horton D.L."/>
            <person name="Alikhan N.-F."/>
            <person name="Baker D."/>
            <person name="Gharbi K."/>
            <person name="Hall N."/>
            <person name="Watson M."/>
            <person name="Adriaenssens E.M."/>
            <person name="Foster-Nyarko E."/>
            <person name="Jarju S."/>
            <person name="Secka A."/>
            <person name="Antonio M."/>
            <person name="Oren A."/>
            <person name="Chaudhuri R."/>
            <person name="La Ragione R.M."/>
            <person name="Hildebrand F."/>
            <person name="Pallen M.J."/>
        </authorList>
    </citation>
    <scope>NUCLEOTIDE SEQUENCE [LARGE SCALE GENOMIC DNA]</scope>
    <source>
        <strain evidence="9 10">A46</strain>
    </source>
</reference>
<dbReference type="PANTHER" id="PTHR30472:SF65">
    <property type="entry name" value="SIDEROPHORE TRANSPORT SYSTEM PERMEASE PROTEIN YFIZ-RELATED"/>
    <property type="match status" value="1"/>
</dbReference>